<dbReference type="InterPro" id="IPR025194">
    <property type="entry name" value="RodZ-like_C"/>
</dbReference>
<dbReference type="Pfam" id="PF13413">
    <property type="entry name" value="HTH_25"/>
    <property type="match status" value="1"/>
</dbReference>
<reference evidence="3 4" key="1">
    <citation type="journal article" date="2014" name="Nature">
        <title>An environmental bacterial taxon with a large and distinct metabolic repertoire.</title>
        <authorList>
            <person name="Wilson M.C."/>
            <person name="Mori T."/>
            <person name="Ruckert C."/>
            <person name="Uria A.R."/>
            <person name="Helf M.J."/>
            <person name="Takada K."/>
            <person name="Gernert C."/>
            <person name="Steffens U.A."/>
            <person name="Heycke N."/>
            <person name="Schmitt S."/>
            <person name="Rinke C."/>
            <person name="Helfrich E.J."/>
            <person name="Brachmann A.O."/>
            <person name="Gurgui C."/>
            <person name="Wakimoto T."/>
            <person name="Kracht M."/>
            <person name="Crusemann M."/>
            <person name="Hentschel U."/>
            <person name="Abe I."/>
            <person name="Matsunaga S."/>
            <person name="Kalinowski J."/>
            <person name="Takeyama H."/>
            <person name="Piel J."/>
        </authorList>
    </citation>
    <scope>NUCLEOTIDE SEQUENCE [LARGE SCALE GENOMIC DNA]</scope>
    <source>
        <strain evidence="4">TSY2</strain>
    </source>
</reference>
<name>W4M034_9BACT</name>
<evidence type="ECO:0000313" key="4">
    <source>
        <dbReference type="Proteomes" id="UP000019140"/>
    </source>
</evidence>
<evidence type="ECO:0000313" key="3">
    <source>
        <dbReference type="EMBL" id="ETX03540.1"/>
    </source>
</evidence>
<dbReference type="Pfam" id="PF13464">
    <property type="entry name" value="RodZ_C"/>
    <property type="match status" value="1"/>
</dbReference>
<feature type="compositionally biased region" description="Pro residues" evidence="1">
    <location>
        <begin position="168"/>
        <end position="178"/>
    </location>
</feature>
<evidence type="ECO:0000259" key="2">
    <source>
        <dbReference type="Pfam" id="PF13464"/>
    </source>
</evidence>
<dbReference type="GO" id="GO:0003677">
    <property type="term" value="F:DNA binding"/>
    <property type="evidence" value="ECO:0007669"/>
    <property type="project" value="InterPro"/>
</dbReference>
<sequence>MQASDNSLGPYLRSEREQQGIDLHDIASSTKIQPKFIEALEADDYDQLPKGPFVIGFLRSYAECLSLDADEVVAFFQAHHSRQKPMPSPPAQPRQRPALKLPFSIPRVSWQRGVIFSAGLAISLGVLFLVLRSGPSEQQLAPAPSADTVADVRPAARQVISASASPAPALPSPVPLAPSIPDLSSPEPSPATDPIAAEAPQTDAAPPDTPDPALSERPTLDSPPLVLRVQALEETWMRLDIDDGNRQEALIKAGQSREWTASSQFSLTIGNVKGARVSLNDQELYLPSTRSNVLRDYVLSRALLNPRRTD</sequence>
<dbReference type="AlphaFoldDB" id="W4M034"/>
<dbReference type="PATRIC" id="fig|1429439.4.peg.5621"/>
<keyword evidence="4" id="KW-1185">Reference proteome</keyword>
<feature type="region of interest" description="Disordered" evidence="1">
    <location>
        <begin position="164"/>
        <end position="222"/>
    </location>
</feature>
<dbReference type="Proteomes" id="UP000019140">
    <property type="component" value="Unassembled WGS sequence"/>
</dbReference>
<dbReference type="EMBL" id="AZHX01001416">
    <property type="protein sequence ID" value="ETX03540.1"/>
    <property type="molecule type" value="Genomic_DNA"/>
</dbReference>
<dbReference type="InterPro" id="IPR050400">
    <property type="entry name" value="Bact_Cytoskel_RodZ"/>
</dbReference>
<dbReference type="Gene3D" id="1.10.260.40">
    <property type="entry name" value="lambda repressor-like DNA-binding domains"/>
    <property type="match status" value="1"/>
</dbReference>
<dbReference type="InterPro" id="IPR010982">
    <property type="entry name" value="Lambda_DNA-bd_dom_sf"/>
</dbReference>
<proteinExistence type="predicted"/>
<gene>
    <name evidence="3" type="ORF">ETSY2_33165</name>
</gene>
<organism evidence="3 4">
    <name type="scientific">Candidatus Entotheonella gemina</name>
    <dbReference type="NCBI Taxonomy" id="1429439"/>
    <lineage>
        <taxon>Bacteria</taxon>
        <taxon>Pseudomonadati</taxon>
        <taxon>Nitrospinota/Tectimicrobiota group</taxon>
        <taxon>Candidatus Tectimicrobiota</taxon>
        <taxon>Candidatus Entotheonellia</taxon>
        <taxon>Candidatus Entotheonellales</taxon>
        <taxon>Candidatus Entotheonellaceae</taxon>
        <taxon>Candidatus Entotheonella</taxon>
    </lineage>
</organism>
<dbReference type="PANTHER" id="PTHR34475:SF1">
    <property type="entry name" value="CYTOSKELETON PROTEIN RODZ"/>
    <property type="match status" value="1"/>
</dbReference>
<comment type="caution">
    <text evidence="3">The sequence shown here is derived from an EMBL/GenBank/DDBJ whole genome shotgun (WGS) entry which is preliminary data.</text>
</comment>
<dbReference type="HOGENOM" id="CLU_047530_1_2_7"/>
<protein>
    <recommendedName>
        <fullName evidence="2">Cytoskeleton protein RodZ-like C-terminal domain-containing protein</fullName>
    </recommendedName>
</protein>
<feature type="domain" description="Cytoskeleton protein RodZ-like C-terminal" evidence="2">
    <location>
        <begin position="229"/>
        <end position="295"/>
    </location>
</feature>
<accession>W4M034</accession>
<dbReference type="PANTHER" id="PTHR34475">
    <property type="match status" value="1"/>
</dbReference>
<evidence type="ECO:0000256" key="1">
    <source>
        <dbReference type="SAM" id="MobiDB-lite"/>
    </source>
</evidence>
<feature type="compositionally biased region" description="Low complexity" evidence="1">
    <location>
        <begin position="194"/>
        <end position="206"/>
    </location>
</feature>